<protein>
    <submittedName>
        <fullName evidence="7">Oligosaccharide flippase family protein</fullName>
    </submittedName>
</protein>
<feature type="transmembrane region" description="Helical" evidence="6">
    <location>
        <begin position="312"/>
        <end position="337"/>
    </location>
</feature>
<comment type="subcellular location">
    <subcellularLocation>
        <location evidence="1">Cell membrane</location>
        <topology evidence="1">Multi-pass membrane protein</topology>
    </subcellularLocation>
</comment>
<feature type="transmembrane region" description="Helical" evidence="6">
    <location>
        <begin position="12"/>
        <end position="30"/>
    </location>
</feature>
<evidence type="ECO:0000313" key="8">
    <source>
        <dbReference type="Proteomes" id="UP000515842"/>
    </source>
</evidence>
<feature type="transmembrane region" description="Helical" evidence="6">
    <location>
        <begin position="376"/>
        <end position="395"/>
    </location>
</feature>
<name>A0A7G9LQ70_9BACT</name>
<feature type="transmembrane region" description="Helical" evidence="6">
    <location>
        <begin position="463"/>
        <end position="486"/>
    </location>
</feature>
<feature type="transmembrane region" description="Helical" evidence="6">
    <location>
        <begin position="185"/>
        <end position="203"/>
    </location>
</feature>
<keyword evidence="4 6" id="KW-1133">Transmembrane helix</keyword>
<keyword evidence="2" id="KW-1003">Cell membrane</keyword>
<evidence type="ECO:0000256" key="6">
    <source>
        <dbReference type="SAM" id="Phobius"/>
    </source>
</evidence>
<feature type="transmembrane region" description="Helical" evidence="6">
    <location>
        <begin position="42"/>
        <end position="62"/>
    </location>
</feature>
<feature type="transmembrane region" description="Helical" evidence="6">
    <location>
        <begin position="90"/>
        <end position="113"/>
    </location>
</feature>
<dbReference type="InterPro" id="IPR050833">
    <property type="entry name" value="Poly_Biosynth_Transport"/>
</dbReference>
<feature type="transmembrane region" description="Helical" evidence="6">
    <location>
        <begin position="434"/>
        <end position="457"/>
    </location>
</feature>
<organism evidence="7 8">
    <name type="scientific">Aliarcobacter cryaerophilus</name>
    <dbReference type="NCBI Taxonomy" id="28198"/>
    <lineage>
        <taxon>Bacteria</taxon>
        <taxon>Pseudomonadati</taxon>
        <taxon>Campylobacterota</taxon>
        <taxon>Epsilonproteobacteria</taxon>
        <taxon>Campylobacterales</taxon>
        <taxon>Arcobacteraceae</taxon>
        <taxon>Aliarcobacter</taxon>
    </lineage>
</organism>
<proteinExistence type="predicted"/>
<keyword evidence="3 6" id="KW-0812">Transmembrane</keyword>
<feature type="transmembrane region" description="Helical" evidence="6">
    <location>
        <begin position="401"/>
        <end position="422"/>
    </location>
</feature>
<dbReference type="AlphaFoldDB" id="A0A7G9LQ70"/>
<keyword evidence="5 6" id="KW-0472">Membrane</keyword>
<evidence type="ECO:0000256" key="1">
    <source>
        <dbReference type="ARBA" id="ARBA00004651"/>
    </source>
</evidence>
<gene>
    <name evidence="7" type="ORF">HOO34_03345</name>
</gene>
<evidence type="ECO:0000256" key="2">
    <source>
        <dbReference type="ARBA" id="ARBA00022475"/>
    </source>
</evidence>
<dbReference type="InterPro" id="IPR002797">
    <property type="entry name" value="Polysacc_synth"/>
</dbReference>
<sequence>MTQNYKRIAKNTMFLYFRMIIIMAVSFYTIRVVLDTLGVTDFGLYNLVASFVAIMVFLNGTLTSGTQRFLTFEIGKNDLKKLKQTFSTALLIHIALAFLILLLGETIGLWFLYEKMNIPPDRFDAAFWAYQFAIFSTMITVMQVPYNALIIAHERMHIFAYISILEDVLKLLIVYLLLISSYDKLISYAILMFFVSVFIAYIYRTYVIKNYQESHFEFSFDKDIVKSMMHFSGWNIFGTLGSLLSAQGINIILNIFFGPVAVAARAISMQVSGGLSQFVNGFQQAVTPQITKLYASNQIEEMNKLLYQNSKYAFLLLWFLALPVLMQTEYILNLWLVEVPENAVLFCQIIILHASIMSLNRPYVMAIHATGNMKQTNVTAGVILILVLPISYILLDNGFSIITPLIIFMVATMLCFIIELYYLKKWINVSVISLFKNTLFPVSIISIISIIPVYLIINLYEHSFIKFLFVTFFSMFIVFVLSYIIALDKEEKTKLKTIIKNKISKGKKLENY</sequence>
<reference evidence="7 8" key="1">
    <citation type="journal article" date="2020" name="Front. Microbiol.">
        <title>Genomic Analysis and Antimicrobial Resistance of Aliarcobacter cryaerophilus Strains From German Water Poultry.</title>
        <authorList>
            <person name="Muller E."/>
            <person name="Hotzel H."/>
            <person name="Ahlers C."/>
            <person name="Hanel I."/>
            <person name="Tomaso H."/>
            <person name="Abdel-Glil M.Y."/>
        </authorList>
    </citation>
    <scope>NUCLEOTIDE SEQUENCE [LARGE SCALE GENOMIC DNA]</scope>
    <source>
        <strain evidence="7 8">16CS1285-4</strain>
    </source>
</reference>
<evidence type="ECO:0000256" key="3">
    <source>
        <dbReference type="ARBA" id="ARBA00022692"/>
    </source>
</evidence>
<evidence type="ECO:0000256" key="5">
    <source>
        <dbReference type="ARBA" id="ARBA00023136"/>
    </source>
</evidence>
<feature type="transmembrane region" description="Helical" evidence="6">
    <location>
        <begin position="343"/>
        <end position="364"/>
    </location>
</feature>
<dbReference type="Proteomes" id="UP000515842">
    <property type="component" value="Chromosome"/>
</dbReference>
<feature type="transmembrane region" description="Helical" evidence="6">
    <location>
        <begin position="224"/>
        <end position="243"/>
    </location>
</feature>
<evidence type="ECO:0000313" key="7">
    <source>
        <dbReference type="EMBL" id="QNM90769.1"/>
    </source>
</evidence>
<dbReference type="GO" id="GO:0005886">
    <property type="term" value="C:plasma membrane"/>
    <property type="evidence" value="ECO:0007669"/>
    <property type="project" value="UniProtKB-SubCell"/>
</dbReference>
<accession>A0A7G9LQ70</accession>
<feature type="transmembrane region" description="Helical" evidence="6">
    <location>
        <begin position="125"/>
        <end position="146"/>
    </location>
</feature>
<dbReference type="PANTHER" id="PTHR30250:SF26">
    <property type="entry name" value="PSMA PROTEIN"/>
    <property type="match status" value="1"/>
</dbReference>
<dbReference type="PANTHER" id="PTHR30250">
    <property type="entry name" value="PST FAMILY PREDICTED COLANIC ACID TRANSPORTER"/>
    <property type="match status" value="1"/>
</dbReference>
<dbReference type="Pfam" id="PF01943">
    <property type="entry name" value="Polysacc_synt"/>
    <property type="match status" value="1"/>
</dbReference>
<feature type="transmembrane region" description="Helical" evidence="6">
    <location>
        <begin position="158"/>
        <end position="179"/>
    </location>
</feature>
<evidence type="ECO:0000256" key="4">
    <source>
        <dbReference type="ARBA" id="ARBA00022989"/>
    </source>
</evidence>
<dbReference type="EMBL" id="CP060693">
    <property type="protein sequence ID" value="QNM90769.1"/>
    <property type="molecule type" value="Genomic_DNA"/>
</dbReference>